<keyword evidence="10 19" id="KW-0479">Metal-binding</keyword>
<dbReference type="OrthoDB" id="188433at2"/>
<comment type="caution">
    <text evidence="22">The sequence shown here is derived from an EMBL/GenBank/DDBJ whole genome shotgun (WGS) entry which is preliminary data.</text>
</comment>
<dbReference type="CDD" id="cd00541">
    <property type="entry name" value="OMPLA"/>
    <property type="match status" value="1"/>
</dbReference>
<keyword evidence="8" id="KW-1134">Transmembrane beta strand</keyword>
<proteinExistence type="inferred from homology"/>
<feature type="signal peptide" evidence="20">
    <location>
        <begin position="1"/>
        <end position="25"/>
    </location>
</feature>
<evidence type="ECO:0000313" key="23">
    <source>
        <dbReference type="Proteomes" id="UP000287798"/>
    </source>
</evidence>
<dbReference type="EMBL" id="QZMU01000001">
    <property type="protein sequence ID" value="RRQ22063.1"/>
    <property type="molecule type" value="Genomic_DNA"/>
</dbReference>
<keyword evidence="12 20" id="KW-0378">Hydrolase</keyword>
<feature type="active site" description="Nucleophile" evidence="18">
    <location>
        <position position="221"/>
    </location>
</feature>
<keyword evidence="23" id="KW-1185">Reference proteome</keyword>
<keyword evidence="13 19" id="KW-0106">Calcium</keyword>
<evidence type="ECO:0000256" key="18">
    <source>
        <dbReference type="PIRSR" id="PIRSR603187-1"/>
    </source>
</evidence>
<dbReference type="AlphaFoldDB" id="A0A426QJX8"/>
<dbReference type="InterPro" id="IPR003187">
    <property type="entry name" value="PLipase_A1"/>
</dbReference>
<dbReference type="Gene3D" id="2.40.230.10">
    <property type="entry name" value="Phospholipase A1"/>
    <property type="match status" value="1"/>
</dbReference>
<dbReference type="GO" id="GO:0016042">
    <property type="term" value="P:lipid catabolic process"/>
    <property type="evidence" value="ECO:0007669"/>
    <property type="project" value="UniProtKB-KW"/>
</dbReference>
<dbReference type="GO" id="GO:0009279">
    <property type="term" value="C:cell outer membrane"/>
    <property type="evidence" value="ECO:0007669"/>
    <property type="project" value="UniProtKB-SubCell"/>
</dbReference>
<sequence>MRYPRLAARSACLLAGILASLNAQAFPTDLDQCLLEQLKAAPDEATVAELKAICLESLLPLAEQEADTPAATVEAPTPAAEENAAAETGASPLETRITLERATAENPFVITPHRPNYLLPATYNFSPNSDPFDVSEGELQKWEFKFQLSFKFPLVRGLFNDRSSIFLAYTNQSYWQAYNREFSSAFRETNHEPELFLTYLPDYSLFGIDARLLQVGLSHQSNGRGGVLSRSWNRLYADLVFERGNFAFSLKPWYRIPEPKKKSPTDATGDDNPDIEDFMGYGELRLAYKLDGHSLSLMLRSNLSRSDPRGAVELGWSFPLTRRVKGYAQYFDGYGESLIDYDAHIRRIGIGIALTDWL</sequence>
<evidence type="ECO:0000256" key="12">
    <source>
        <dbReference type="ARBA" id="ARBA00022801"/>
    </source>
</evidence>
<evidence type="ECO:0000256" key="21">
    <source>
        <dbReference type="SAM" id="MobiDB-lite"/>
    </source>
</evidence>
<feature type="region of interest" description="Disordered" evidence="21">
    <location>
        <begin position="66"/>
        <end position="92"/>
    </location>
</feature>
<dbReference type="GO" id="GO:0008970">
    <property type="term" value="F:phospholipase A1 activity"/>
    <property type="evidence" value="ECO:0007669"/>
    <property type="project" value="UniProtKB-EC"/>
</dbReference>
<evidence type="ECO:0000256" key="11">
    <source>
        <dbReference type="ARBA" id="ARBA00022729"/>
    </source>
</evidence>
<dbReference type="PRINTS" id="PR01486">
    <property type="entry name" value="PHPHLIPASEA1"/>
</dbReference>
<feature type="binding site" description="in dimeric form" evidence="19">
    <location>
        <position position="183"/>
    </location>
    <ligand>
        <name>Ca(2+)</name>
        <dbReference type="ChEBI" id="CHEBI:29108"/>
        <label>1</label>
    </ligand>
</feature>
<organism evidence="22 23">
    <name type="scientific">Thiohalobacter thiocyanaticus</name>
    <dbReference type="NCBI Taxonomy" id="585455"/>
    <lineage>
        <taxon>Bacteria</taxon>
        <taxon>Pseudomonadati</taxon>
        <taxon>Pseudomonadota</taxon>
        <taxon>Gammaproteobacteria</taxon>
        <taxon>Thiohalobacterales</taxon>
        <taxon>Thiohalobacteraceae</taxon>
        <taxon>Thiohalobacter</taxon>
    </lineage>
</organism>
<dbReference type="Pfam" id="PF02253">
    <property type="entry name" value="PLA1"/>
    <property type="match status" value="1"/>
</dbReference>
<evidence type="ECO:0000256" key="9">
    <source>
        <dbReference type="ARBA" id="ARBA00022692"/>
    </source>
</evidence>
<keyword evidence="9" id="KW-0812">Transmembrane</keyword>
<dbReference type="PANTHER" id="PTHR40457">
    <property type="entry name" value="PHOSPHOLIPASE A1"/>
    <property type="match status" value="1"/>
</dbReference>
<evidence type="ECO:0000256" key="3">
    <source>
        <dbReference type="ARBA" id="ARBA00010525"/>
    </source>
</evidence>
<keyword evidence="14 20" id="KW-0442">Lipid degradation</keyword>
<evidence type="ECO:0000256" key="2">
    <source>
        <dbReference type="ARBA" id="ARBA00001604"/>
    </source>
</evidence>
<keyword evidence="16" id="KW-0472">Membrane</keyword>
<evidence type="ECO:0000256" key="15">
    <source>
        <dbReference type="ARBA" id="ARBA00023098"/>
    </source>
</evidence>
<evidence type="ECO:0000256" key="8">
    <source>
        <dbReference type="ARBA" id="ARBA00022452"/>
    </source>
</evidence>
<name>A0A426QJX8_9GAMM</name>
<evidence type="ECO:0000256" key="4">
    <source>
        <dbReference type="ARBA" id="ARBA00011702"/>
    </source>
</evidence>
<evidence type="ECO:0000256" key="6">
    <source>
        <dbReference type="ARBA" id="ARBA00013278"/>
    </source>
</evidence>
<dbReference type="GO" id="GO:0004623">
    <property type="term" value="F:phospholipase A2 activity"/>
    <property type="evidence" value="ECO:0007669"/>
    <property type="project" value="UniProtKB-EC"/>
</dbReference>
<evidence type="ECO:0000313" key="22">
    <source>
        <dbReference type="EMBL" id="RRQ22063.1"/>
    </source>
</evidence>
<evidence type="ECO:0000256" key="16">
    <source>
        <dbReference type="ARBA" id="ARBA00023136"/>
    </source>
</evidence>
<comment type="cofactor">
    <cofactor evidence="20">
        <name>Ca(2+)</name>
        <dbReference type="ChEBI" id="CHEBI:29108"/>
    </cofactor>
    <text evidence="20">Binds 1 Ca(2+) ion per monomer. In the dimeric form the Ca(2+) is bound by different amino acids with binding of each Ca(2+) shared with ligands coming from each monomer. The Ca(2+) ion may have a role in catalysis.</text>
</comment>
<evidence type="ECO:0000256" key="10">
    <source>
        <dbReference type="ARBA" id="ARBA00022723"/>
    </source>
</evidence>
<accession>A0A426QJX8</accession>
<feature type="compositionally biased region" description="Low complexity" evidence="21">
    <location>
        <begin position="67"/>
        <end position="90"/>
    </location>
</feature>
<dbReference type="EC" id="3.1.1.32" evidence="5 20"/>
<feature type="binding site" description="in dimeric form" evidence="19">
    <location>
        <position position="224"/>
    </location>
    <ligand>
        <name>Ca(2+)</name>
        <dbReference type="ChEBI" id="CHEBI:29108"/>
        <label>1</label>
    </ligand>
</feature>
<comment type="function">
    <text evidence="20">Hydrolysis of phosphatidylcholine with phospholipase A2 (EC 3.1.1.4) and phospholipase A1 (EC 3.1.1.32) activities.</text>
</comment>
<evidence type="ECO:0000256" key="19">
    <source>
        <dbReference type="PIRSR" id="PIRSR603187-2"/>
    </source>
</evidence>
<evidence type="ECO:0000256" key="13">
    <source>
        <dbReference type="ARBA" id="ARBA00022837"/>
    </source>
</evidence>
<evidence type="ECO:0000256" key="14">
    <source>
        <dbReference type="ARBA" id="ARBA00022963"/>
    </source>
</evidence>
<keyword evidence="17 20" id="KW-0998">Cell outer membrane</keyword>
<protein>
    <recommendedName>
        <fullName evidence="7 20">Phospholipase A1</fullName>
        <ecNumber evidence="5 20">3.1.1.32</ecNumber>
        <ecNumber evidence="6 20">3.1.1.4</ecNumber>
    </recommendedName>
    <alternativeName>
        <fullName evidence="20">Phosphatidylcholine 1-acylhydrolase</fullName>
    </alternativeName>
</protein>
<dbReference type="GO" id="GO:0005509">
    <property type="term" value="F:calcium ion binding"/>
    <property type="evidence" value="ECO:0007669"/>
    <property type="project" value="TreeGrafter"/>
</dbReference>
<feature type="binding site" description="in dimeric form" evidence="19">
    <location>
        <position position="229"/>
    </location>
    <ligand>
        <name>Ca(2+)</name>
        <dbReference type="ChEBI" id="CHEBI:29108"/>
        <label>1</label>
    </ligand>
</feature>
<feature type="chain" id="PRO_5019614861" description="Phospholipase A1" evidence="20">
    <location>
        <begin position="26"/>
        <end position="358"/>
    </location>
</feature>
<evidence type="ECO:0000256" key="1">
    <source>
        <dbReference type="ARBA" id="ARBA00000111"/>
    </source>
</evidence>
<comment type="catalytic activity">
    <reaction evidence="1 20">
        <text>a 1,2-diacyl-sn-glycero-3-phosphocholine + H2O = a 2-acyl-sn-glycero-3-phosphocholine + a fatty acid + H(+)</text>
        <dbReference type="Rhea" id="RHEA:18689"/>
        <dbReference type="ChEBI" id="CHEBI:15377"/>
        <dbReference type="ChEBI" id="CHEBI:15378"/>
        <dbReference type="ChEBI" id="CHEBI:28868"/>
        <dbReference type="ChEBI" id="CHEBI:57643"/>
        <dbReference type="ChEBI" id="CHEBI:57875"/>
        <dbReference type="EC" id="3.1.1.32"/>
    </reaction>
</comment>
<dbReference type="SUPFAM" id="SSF56931">
    <property type="entry name" value="Outer membrane phospholipase A (OMPLA)"/>
    <property type="match status" value="1"/>
</dbReference>
<dbReference type="Proteomes" id="UP000287798">
    <property type="component" value="Unassembled WGS sequence"/>
</dbReference>
<dbReference type="InterPro" id="IPR036541">
    <property type="entry name" value="PLipase_A1_sf"/>
</dbReference>
<evidence type="ECO:0000256" key="20">
    <source>
        <dbReference type="RuleBase" id="RU366027"/>
    </source>
</evidence>
<comment type="subcellular location">
    <subcellularLocation>
        <location evidence="20">Cell outer membrane</location>
        <topology evidence="20">Multi-pass membrane protein</topology>
    </subcellularLocation>
    <text evidence="20">One of the very few enzymes located there.</text>
</comment>
<feature type="active site" description="Proton acceptor" evidence="18">
    <location>
        <position position="219"/>
    </location>
</feature>
<keyword evidence="15 20" id="KW-0443">Lipid metabolism</keyword>
<comment type="catalytic activity">
    <reaction evidence="2 20">
        <text>a 1,2-diacyl-sn-glycero-3-phosphocholine + H2O = a 1-acyl-sn-glycero-3-phosphocholine + a fatty acid + H(+)</text>
        <dbReference type="Rhea" id="RHEA:15801"/>
        <dbReference type="ChEBI" id="CHEBI:15377"/>
        <dbReference type="ChEBI" id="CHEBI:15378"/>
        <dbReference type="ChEBI" id="CHEBI:28868"/>
        <dbReference type="ChEBI" id="CHEBI:57643"/>
        <dbReference type="ChEBI" id="CHEBI:58168"/>
        <dbReference type="EC" id="3.1.1.4"/>
    </reaction>
</comment>
<comment type="subunit">
    <text evidence="4 20">Homodimer; dimerization is reversible, and the dimeric form is the active one.</text>
</comment>
<evidence type="ECO:0000256" key="5">
    <source>
        <dbReference type="ARBA" id="ARBA00013179"/>
    </source>
</evidence>
<evidence type="ECO:0000256" key="17">
    <source>
        <dbReference type="ARBA" id="ARBA00023237"/>
    </source>
</evidence>
<reference evidence="22 23" key="1">
    <citation type="journal article" date="2010" name="Int. J. Syst. Evol. Microbiol.">
        <title>Thiohalobacter thiocyanaticus gen. nov., sp. nov., a moderately halophilic, sulfur-oxidizing gammaproteobacterium from hypersaline lakes, that utilizes thiocyanate.</title>
        <authorList>
            <person name="Sorokin D.Y."/>
            <person name="Kovaleva O.L."/>
            <person name="Tourova T.P."/>
            <person name="Muyzer G."/>
        </authorList>
    </citation>
    <scope>NUCLEOTIDE SEQUENCE [LARGE SCALE GENOMIC DNA]</scope>
    <source>
        <strain evidence="22 23">Hrh1</strain>
    </source>
</reference>
<keyword evidence="11 20" id="KW-0732">Signal</keyword>
<dbReference type="PANTHER" id="PTHR40457:SF1">
    <property type="entry name" value="PHOSPHOLIPASE A1"/>
    <property type="match status" value="1"/>
</dbReference>
<gene>
    <name evidence="22" type="ORF">D6C00_08940</name>
</gene>
<comment type="similarity">
    <text evidence="3 20">Belongs to the phospholipase A1 family.</text>
</comment>
<evidence type="ECO:0000256" key="7">
    <source>
        <dbReference type="ARBA" id="ARBA00021726"/>
    </source>
</evidence>
<feature type="binding site" description="in dimeric form" evidence="19">
    <location>
        <position position="271"/>
    </location>
    <ligand>
        <name>Ca(2+)</name>
        <dbReference type="ChEBI" id="CHEBI:29108"/>
        <label>1</label>
    </ligand>
</feature>
<dbReference type="RefSeq" id="WP_125181404.1">
    <property type="nucleotide sequence ID" value="NZ_QZMU01000001.1"/>
</dbReference>
<dbReference type="EC" id="3.1.1.4" evidence="6 20"/>